<name>X1B0D1_9ZZZZ</name>
<gene>
    <name evidence="1" type="ORF">S01H4_34688</name>
</gene>
<dbReference type="AlphaFoldDB" id="X1B0D1"/>
<evidence type="ECO:0000313" key="1">
    <source>
        <dbReference type="EMBL" id="GAG74837.1"/>
    </source>
</evidence>
<sequence>MVKKEINNPAWIHEILERGPRVKGPKSRTDWDFLVYELKKMEISPGEAYRIIAEKKGNTNNRFDWKMVRFTMYVWERLKESEKMFLRPKIDTVREVVSSKRFKAYFRGYYPDLDFDHEKEVKLLNKLIAEKPQRHLFSEGNYYYEKTRKIIPQKVLDRILQIK</sequence>
<reference evidence="1" key="1">
    <citation type="journal article" date="2014" name="Front. Microbiol.">
        <title>High frequency of phylogenetically diverse reductive dehalogenase-homologous genes in deep subseafloor sedimentary metagenomes.</title>
        <authorList>
            <person name="Kawai M."/>
            <person name="Futagami T."/>
            <person name="Toyoda A."/>
            <person name="Takaki Y."/>
            <person name="Nishi S."/>
            <person name="Hori S."/>
            <person name="Arai W."/>
            <person name="Tsubouchi T."/>
            <person name="Morono Y."/>
            <person name="Uchiyama I."/>
            <person name="Ito T."/>
            <person name="Fujiyama A."/>
            <person name="Inagaki F."/>
            <person name="Takami H."/>
        </authorList>
    </citation>
    <scope>NUCLEOTIDE SEQUENCE</scope>
    <source>
        <strain evidence="1">Expedition CK06-06</strain>
    </source>
</reference>
<protein>
    <submittedName>
        <fullName evidence="1">Uncharacterized protein</fullName>
    </submittedName>
</protein>
<organism evidence="1">
    <name type="scientific">marine sediment metagenome</name>
    <dbReference type="NCBI Taxonomy" id="412755"/>
    <lineage>
        <taxon>unclassified sequences</taxon>
        <taxon>metagenomes</taxon>
        <taxon>ecological metagenomes</taxon>
    </lineage>
</organism>
<proteinExistence type="predicted"/>
<dbReference type="EMBL" id="BART01018371">
    <property type="protein sequence ID" value="GAG74837.1"/>
    <property type="molecule type" value="Genomic_DNA"/>
</dbReference>
<accession>X1B0D1</accession>
<comment type="caution">
    <text evidence="1">The sequence shown here is derived from an EMBL/GenBank/DDBJ whole genome shotgun (WGS) entry which is preliminary data.</text>
</comment>